<evidence type="ECO:0000313" key="1">
    <source>
        <dbReference type="EMBL" id="QGT99836.1"/>
    </source>
</evidence>
<dbReference type="Proteomes" id="UP000426444">
    <property type="component" value="Chromosome"/>
</dbReference>
<dbReference type="KEGG" id="salq:SYNTR_1243"/>
<evidence type="ECO:0000313" key="2">
    <source>
        <dbReference type="Proteomes" id="UP000426444"/>
    </source>
</evidence>
<keyword evidence="2" id="KW-1185">Reference proteome</keyword>
<dbReference type="Pfam" id="PF11385">
    <property type="entry name" value="DUF3189"/>
    <property type="match status" value="1"/>
</dbReference>
<protein>
    <submittedName>
        <fullName evidence="1">Uncharacterized protein</fullName>
    </submittedName>
</protein>
<organism evidence="1 2">
    <name type="scientific">Candidatus Syntrophocurvum alkaliphilum</name>
    <dbReference type="NCBI Taxonomy" id="2293317"/>
    <lineage>
        <taxon>Bacteria</taxon>
        <taxon>Bacillati</taxon>
        <taxon>Bacillota</taxon>
        <taxon>Clostridia</taxon>
        <taxon>Eubacteriales</taxon>
        <taxon>Syntrophomonadaceae</taxon>
        <taxon>Candidatus Syntrophocurvum</taxon>
    </lineage>
</organism>
<reference evidence="2" key="1">
    <citation type="journal article" date="2019" name="Microbiology">
        <title>Complete Genome Sequence of an Uncultured Bacterium of the Candidate Phylum Bipolaricaulota.</title>
        <authorList>
            <person name="Kadnikov V.V."/>
            <person name="Mardanov A.V."/>
            <person name="Beletsky A.V."/>
            <person name="Frank Y.A."/>
            <person name="Karnachuk O.V."/>
            <person name="Ravin N.V."/>
        </authorList>
    </citation>
    <scope>NUCLEOTIDE SEQUENCE [LARGE SCALE GENOMIC DNA]</scope>
</reference>
<dbReference type="AlphaFoldDB" id="A0A6I6DF93"/>
<dbReference type="OrthoDB" id="2081593at2"/>
<dbReference type="EMBL" id="CP046457">
    <property type="protein sequence ID" value="QGT99836.1"/>
    <property type="molecule type" value="Genomic_DNA"/>
</dbReference>
<accession>A0A6I6DF93</accession>
<dbReference type="RefSeq" id="WP_156203688.1">
    <property type="nucleotide sequence ID" value="NZ_CP046457.1"/>
</dbReference>
<name>A0A6I6DF93_9FIRM</name>
<proteinExistence type="predicted"/>
<dbReference type="InterPro" id="IPR021525">
    <property type="entry name" value="DUF3189"/>
</dbReference>
<gene>
    <name evidence="1" type="ORF">SYNTR_1243</name>
</gene>
<sequence>MKIIFLGSTGVHHTLVAANLYLDNMKPKKVTLIDGFDDSAIDFSGFPIYIKDDMHGNQVYTLGVGQDIQLTKKSIEYLVDILGFTADDLIVQPVHIKGERTLFLLNRISATVKFNSHTTFIAEKIINKEYNTIKANVEEFIKFINSNKKKVFNF</sequence>